<name>W7YLC3_9BACT</name>
<accession>W7YLC3</accession>
<evidence type="ECO:0000313" key="3">
    <source>
        <dbReference type="Proteomes" id="UP000019402"/>
    </source>
</evidence>
<dbReference type="InterPro" id="IPR016195">
    <property type="entry name" value="Pol/histidinol_Pase-like"/>
</dbReference>
<dbReference type="GO" id="GO:0035312">
    <property type="term" value="F:5'-3' DNA exonuclease activity"/>
    <property type="evidence" value="ECO:0007669"/>
    <property type="project" value="TreeGrafter"/>
</dbReference>
<evidence type="ECO:0000313" key="2">
    <source>
        <dbReference type="EMBL" id="GAF03144.1"/>
    </source>
</evidence>
<dbReference type="SMART" id="SM00481">
    <property type="entry name" value="POLIIIAc"/>
    <property type="match status" value="1"/>
</dbReference>
<dbReference type="STRING" id="869213.GCA_000517085_02519"/>
<proteinExistence type="predicted"/>
<dbReference type="GO" id="GO:0004534">
    <property type="term" value="F:5'-3' RNA exonuclease activity"/>
    <property type="evidence" value="ECO:0007669"/>
    <property type="project" value="TreeGrafter"/>
</dbReference>
<dbReference type="Proteomes" id="UP000019402">
    <property type="component" value="Unassembled WGS sequence"/>
</dbReference>
<dbReference type="Pfam" id="PF02811">
    <property type="entry name" value="PHP"/>
    <property type="match status" value="1"/>
</dbReference>
<dbReference type="AlphaFoldDB" id="W7YLC3"/>
<comment type="caution">
    <text evidence="2">The sequence shown here is derived from an EMBL/GenBank/DDBJ whole genome shotgun (WGS) entry which is preliminary data.</text>
</comment>
<dbReference type="EMBL" id="BAMD01000018">
    <property type="protein sequence ID" value="GAF03144.1"/>
    <property type="molecule type" value="Genomic_DNA"/>
</dbReference>
<reference evidence="2 3" key="1">
    <citation type="journal article" date="2014" name="Genome Announc.">
        <title>Draft Genome Sequence of Cytophaga fermentans JCM 21142T, a Facultative Anaerobe Isolated from Marine Mud.</title>
        <authorList>
            <person name="Starns D."/>
            <person name="Oshima K."/>
            <person name="Suda W."/>
            <person name="Iino T."/>
            <person name="Yuki M."/>
            <person name="Inoue J."/>
            <person name="Kitamura K."/>
            <person name="Iida T."/>
            <person name="Darby A."/>
            <person name="Hattori M."/>
            <person name="Ohkuma M."/>
        </authorList>
    </citation>
    <scope>NUCLEOTIDE SEQUENCE [LARGE SCALE GENOMIC DNA]</scope>
    <source>
        <strain evidence="2 3">JCM 21142</strain>
    </source>
</reference>
<dbReference type="eggNOG" id="COG1379">
    <property type="taxonomic scope" value="Bacteria"/>
</dbReference>
<dbReference type="OrthoDB" id="9791620at2"/>
<dbReference type="InterPro" id="IPR003141">
    <property type="entry name" value="Pol/His_phosphatase_N"/>
</dbReference>
<protein>
    <submittedName>
        <fullName evidence="2">Histidinol phosphatase of the PHP family protein</fullName>
    </submittedName>
</protein>
<dbReference type="PANTHER" id="PTHR42924:SF3">
    <property type="entry name" value="POLYMERASE_HISTIDINOL PHOSPHATASE N-TERMINAL DOMAIN-CONTAINING PROTEIN"/>
    <property type="match status" value="1"/>
</dbReference>
<keyword evidence="3" id="KW-1185">Reference proteome</keyword>
<dbReference type="InterPro" id="IPR052018">
    <property type="entry name" value="PHP_domain"/>
</dbReference>
<dbReference type="InterPro" id="IPR004013">
    <property type="entry name" value="PHP_dom"/>
</dbReference>
<dbReference type="CDD" id="cd07432">
    <property type="entry name" value="PHP_HisPPase"/>
    <property type="match status" value="1"/>
</dbReference>
<evidence type="ECO:0000259" key="1">
    <source>
        <dbReference type="SMART" id="SM00481"/>
    </source>
</evidence>
<sequence>MNSYRVDLHIHTVLSPCAELEMSPEAIIRKALEEKLDVIGIADHNSTRQCAVVKDLGQELGLTVLCGVEVNTKEEVHCLVFFENIEKLDLFQEYLDLHLPMVKNKPVLFGDQVWVDRDNHIVGEEERLLIVGLDVSIDQVAAQVRKMDGLFIPAHIDKLRFSVISQLGFLPPDIPVDGVEVSAHVEIGKLEYVHGWVKNYTKIASSDAHMLSQIGSRFTTMVLKRPSFKEIRMALKGEAGRKVMDIENL</sequence>
<dbReference type="SUPFAM" id="SSF89550">
    <property type="entry name" value="PHP domain-like"/>
    <property type="match status" value="1"/>
</dbReference>
<dbReference type="Gene3D" id="3.20.20.140">
    <property type="entry name" value="Metal-dependent hydrolases"/>
    <property type="match status" value="1"/>
</dbReference>
<dbReference type="PANTHER" id="PTHR42924">
    <property type="entry name" value="EXONUCLEASE"/>
    <property type="match status" value="1"/>
</dbReference>
<organism evidence="2 3">
    <name type="scientific">Saccharicrinis fermentans DSM 9555 = JCM 21142</name>
    <dbReference type="NCBI Taxonomy" id="869213"/>
    <lineage>
        <taxon>Bacteria</taxon>
        <taxon>Pseudomonadati</taxon>
        <taxon>Bacteroidota</taxon>
        <taxon>Bacteroidia</taxon>
        <taxon>Marinilabiliales</taxon>
        <taxon>Marinilabiliaceae</taxon>
        <taxon>Saccharicrinis</taxon>
    </lineage>
</organism>
<dbReference type="RefSeq" id="WP_027472111.1">
    <property type="nucleotide sequence ID" value="NZ_BAMD01000018.1"/>
</dbReference>
<feature type="domain" description="Polymerase/histidinol phosphatase N-terminal" evidence="1">
    <location>
        <begin position="6"/>
        <end position="74"/>
    </location>
</feature>
<gene>
    <name evidence="2" type="ORF">JCM21142_41807</name>
</gene>